<name>A0ABZ2RJD8_ECTME</name>
<dbReference type="InterPro" id="IPR036388">
    <property type="entry name" value="WH-like_DNA-bd_sf"/>
</dbReference>
<dbReference type="InterPro" id="IPR005119">
    <property type="entry name" value="LysR_subst-bd"/>
</dbReference>
<keyword evidence="7" id="KW-1185">Reference proteome</keyword>
<evidence type="ECO:0000256" key="2">
    <source>
        <dbReference type="ARBA" id="ARBA00023015"/>
    </source>
</evidence>
<dbReference type="InterPro" id="IPR000847">
    <property type="entry name" value="LysR_HTH_N"/>
</dbReference>
<dbReference type="InterPro" id="IPR036390">
    <property type="entry name" value="WH_DNA-bd_sf"/>
</dbReference>
<dbReference type="PANTHER" id="PTHR30118">
    <property type="entry name" value="HTH-TYPE TRANSCRIPTIONAL REGULATOR LEUO-RELATED"/>
    <property type="match status" value="1"/>
</dbReference>
<dbReference type="PANTHER" id="PTHR30118:SF15">
    <property type="entry name" value="TRANSCRIPTIONAL REGULATORY PROTEIN"/>
    <property type="match status" value="1"/>
</dbReference>
<proteinExistence type="inferred from homology"/>
<keyword evidence="3" id="KW-0238">DNA-binding</keyword>
<dbReference type="CDD" id="cd08417">
    <property type="entry name" value="PBP2_Nitroaromatics_like"/>
    <property type="match status" value="1"/>
</dbReference>
<organism evidence="6 7">
    <name type="scientific">Ectopseudomonas mendocina</name>
    <name type="common">Pseudomonas mendocina</name>
    <dbReference type="NCBI Taxonomy" id="300"/>
    <lineage>
        <taxon>Bacteria</taxon>
        <taxon>Pseudomonadati</taxon>
        <taxon>Pseudomonadota</taxon>
        <taxon>Gammaproteobacteria</taxon>
        <taxon>Pseudomonadales</taxon>
        <taxon>Pseudomonadaceae</taxon>
        <taxon>Ectopseudomonas</taxon>
    </lineage>
</organism>
<sequence length="308" mass="34384">MNIQHESSALNRIDLNLFRVFEVVYRERNLTRAASLLYLSQSAVSHALARLREQLGDPLFVREGRGVVPTALAEQLAPVIQDSLNGLRRSLGSAQGFDPSTDRRVFCLNMPEQMEPLLLPRLVQHFRNVAPQLALRSSSLHWADVPREMAAGRVDLAVEITRPTDNELRHRLLLSDEFCVLAGPDFEGELTAERYLAAEHVAITSQRRGICAEDLALGHLGLTRTVRQHCRNYLSAALLVAQSGLLLTLSRGYAQLLNQGGSNRILPLPLALPPITLSMYWLRQSEGDAAGVWLREQVADLARRIHLQ</sequence>
<dbReference type="Pfam" id="PF00126">
    <property type="entry name" value="HTH_1"/>
    <property type="match status" value="1"/>
</dbReference>
<dbReference type="PRINTS" id="PR00039">
    <property type="entry name" value="HTHLYSR"/>
</dbReference>
<evidence type="ECO:0000313" key="7">
    <source>
        <dbReference type="Proteomes" id="UP001476583"/>
    </source>
</evidence>
<protein>
    <submittedName>
        <fullName evidence="6">LysR family transcriptional regulator</fullName>
    </submittedName>
</protein>
<evidence type="ECO:0000256" key="4">
    <source>
        <dbReference type="ARBA" id="ARBA00023163"/>
    </source>
</evidence>
<accession>A0ABZ2RJD8</accession>
<dbReference type="Pfam" id="PF03466">
    <property type="entry name" value="LysR_substrate"/>
    <property type="match status" value="1"/>
</dbReference>
<gene>
    <name evidence="6" type="ORF">WG219_03440</name>
</gene>
<dbReference type="Proteomes" id="UP001476583">
    <property type="component" value="Chromosome"/>
</dbReference>
<dbReference type="SUPFAM" id="SSF46785">
    <property type="entry name" value="Winged helix' DNA-binding domain"/>
    <property type="match status" value="1"/>
</dbReference>
<evidence type="ECO:0000256" key="1">
    <source>
        <dbReference type="ARBA" id="ARBA00009437"/>
    </source>
</evidence>
<keyword evidence="4" id="KW-0804">Transcription</keyword>
<dbReference type="Gene3D" id="3.40.190.10">
    <property type="entry name" value="Periplasmic binding protein-like II"/>
    <property type="match status" value="2"/>
</dbReference>
<dbReference type="InterPro" id="IPR037402">
    <property type="entry name" value="YidZ_PBP2"/>
</dbReference>
<dbReference type="Gene3D" id="1.10.10.10">
    <property type="entry name" value="Winged helix-like DNA-binding domain superfamily/Winged helix DNA-binding domain"/>
    <property type="match status" value="1"/>
</dbReference>
<evidence type="ECO:0000259" key="5">
    <source>
        <dbReference type="PROSITE" id="PS50931"/>
    </source>
</evidence>
<dbReference type="EMBL" id="CP148074">
    <property type="protein sequence ID" value="WXL26545.1"/>
    <property type="molecule type" value="Genomic_DNA"/>
</dbReference>
<evidence type="ECO:0000256" key="3">
    <source>
        <dbReference type="ARBA" id="ARBA00023125"/>
    </source>
</evidence>
<keyword evidence="2" id="KW-0805">Transcription regulation</keyword>
<feature type="domain" description="HTH lysR-type" evidence="5">
    <location>
        <begin position="13"/>
        <end position="70"/>
    </location>
</feature>
<evidence type="ECO:0000313" key="6">
    <source>
        <dbReference type="EMBL" id="WXL26545.1"/>
    </source>
</evidence>
<reference evidence="6 7" key="1">
    <citation type="submission" date="2024-03" db="EMBL/GenBank/DDBJ databases">
        <title>Complete genome of BD2.</title>
        <authorList>
            <person name="Cao G."/>
        </authorList>
    </citation>
    <scope>NUCLEOTIDE SEQUENCE [LARGE SCALE GENOMIC DNA]</scope>
    <source>
        <strain evidence="6 7">BD2</strain>
    </source>
</reference>
<dbReference type="SUPFAM" id="SSF53850">
    <property type="entry name" value="Periplasmic binding protein-like II"/>
    <property type="match status" value="1"/>
</dbReference>
<dbReference type="InterPro" id="IPR050389">
    <property type="entry name" value="LysR-type_TF"/>
</dbReference>
<dbReference type="PROSITE" id="PS50931">
    <property type="entry name" value="HTH_LYSR"/>
    <property type="match status" value="1"/>
</dbReference>
<comment type="similarity">
    <text evidence="1">Belongs to the LysR transcriptional regulatory family.</text>
</comment>